<reference evidence="1 2" key="1">
    <citation type="submission" date="2023-02" db="EMBL/GenBank/DDBJ databases">
        <title>LHISI_Scaffold_Assembly.</title>
        <authorList>
            <person name="Stuart O.P."/>
            <person name="Cleave R."/>
            <person name="Magrath M.J.L."/>
            <person name="Mikheyev A.S."/>
        </authorList>
    </citation>
    <scope>NUCLEOTIDE SEQUENCE [LARGE SCALE GENOMIC DNA]</scope>
    <source>
        <strain evidence="1">Daus_M_001</strain>
        <tissue evidence="1">Leg muscle</tissue>
    </source>
</reference>
<gene>
    <name evidence="1" type="ORF">PR048_007138</name>
</gene>
<comment type="caution">
    <text evidence="1">The sequence shown here is derived from an EMBL/GenBank/DDBJ whole genome shotgun (WGS) entry which is preliminary data.</text>
</comment>
<dbReference type="Proteomes" id="UP001159363">
    <property type="component" value="Chromosome 2"/>
</dbReference>
<dbReference type="EMBL" id="JARBHB010000002">
    <property type="protein sequence ID" value="KAJ8894484.1"/>
    <property type="molecule type" value="Genomic_DNA"/>
</dbReference>
<name>A0ABQ9ICS9_9NEOP</name>
<evidence type="ECO:0000313" key="2">
    <source>
        <dbReference type="Proteomes" id="UP001159363"/>
    </source>
</evidence>
<keyword evidence="2" id="KW-1185">Reference proteome</keyword>
<sequence>MKGTQVFIPVLVHPEMFQRIHEGHMGIGKLCGPNISTEVKWIVENCQECIEHGIQRAKTLKTSQLPSRPWEVLGIYIMELKTEIVSSDPRLGSWR</sequence>
<organism evidence="1 2">
    <name type="scientific">Dryococelus australis</name>
    <dbReference type="NCBI Taxonomy" id="614101"/>
    <lineage>
        <taxon>Eukaryota</taxon>
        <taxon>Metazoa</taxon>
        <taxon>Ecdysozoa</taxon>
        <taxon>Arthropoda</taxon>
        <taxon>Hexapoda</taxon>
        <taxon>Insecta</taxon>
        <taxon>Pterygota</taxon>
        <taxon>Neoptera</taxon>
        <taxon>Polyneoptera</taxon>
        <taxon>Phasmatodea</taxon>
        <taxon>Verophasmatodea</taxon>
        <taxon>Anareolatae</taxon>
        <taxon>Phasmatidae</taxon>
        <taxon>Eurycanthinae</taxon>
        <taxon>Dryococelus</taxon>
    </lineage>
</organism>
<accession>A0ABQ9ICS9</accession>
<proteinExistence type="predicted"/>
<protein>
    <recommendedName>
        <fullName evidence="3">Integrase zinc-binding domain-containing protein</fullName>
    </recommendedName>
</protein>
<evidence type="ECO:0008006" key="3">
    <source>
        <dbReference type="Google" id="ProtNLM"/>
    </source>
</evidence>
<evidence type="ECO:0000313" key="1">
    <source>
        <dbReference type="EMBL" id="KAJ8894484.1"/>
    </source>
</evidence>